<comment type="catalytic activity">
    <reaction evidence="18">
        <text>ATP + H2O = ADP + phosphate + H(+)</text>
        <dbReference type="Rhea" id="RHEA:13065"/>
        <dbReference type="ChEBI" id="CHEBI:15377"/>
        <dbReference type="ChEBI" id="CHEBI:15378"/>
        <dbReference type="ChEBI" id="CHEBI:30616"/>
        <dbReference type="ChEBI" id="CHEBI:43474"/>
        <dbReference type="ChEBI" id="CHEBI:456216"/>
        <dbReference type="EC" id="3.6.4.12"/>
    </reaction>
</comment>
<feature type="compositionally biased region" description="Polar residues" evidence="23">
    <location>
        <begin position="876"/>
        <end position="889"/>
    </location>
</feature>
<keyword evidence="13" id="KW-0995">Kinetochore</keyword>
<evidence type="ECO:0000256" key="2">
    <source>
        <dbReference type="ARBA" id="ARBA00007025"/>
    </source>
</evidence>
<evidence type="ECO:0000256" key="4">
    <source>
        <dbReference type="ARBA" id="ARBA00022454"/>
    </source>
</evidence>
<feature type="compositionally biased region" description="Acidic residues" evidence="23">
    <location>
        <begin position="830"/>
        <end position="847"/>
    </location>
</feature>
<dbReference type="GO" id="GO:0016787">
    <property type="term" value="F:hydrolase activity"/>
    <property type="evidence" value="ECO:0007669"/>
    <property type="project" value="UniProtKB-KW"/>
</dbReference>
<dbReference type="PANTHER" id="PTHR45629">
    <property type="entry name" value="SNF2/RAD54 FAMILY MEMBER"/>
    <property type="match status" value="1"/>
</dbReference>
<dbReference type="InterPro" id="IPR014001">
    <property type="entry name" value="Helicase_ATP-bd"/>
</dbReference>
<dbReference type="Gene3D" id="3.40.50.10810">
    <property type="entry name" value="Tandem AAA-ATPase domain"/>
    <property type="match status" value="1"/>
</dbReference>
<keyword evidence="11 22" id="KW-0802">TPR repeat</keyword>
<comment type="similarity">
    <text evidence="2">Belongs to the SNF2/RAD54 helicase family.</text>
</comment>
<dbReference type="GeneTree" id="ENSGT00940000156837"/>
<evidence type="ECO:0000256" key="18">
    <source>
        <dbReference type="ARBA" id="ARBA00047995"/>
    </source>
</evidence>
<keyword evidence="9" id="KW-0498">Mitosis</keyword>
<keyword evidence="16" id="KW-0131">Cell cycle</keyword>
<keyword evidence="15" id="KW-0238">DNA-binding</keyword>
<evidence type="ECO:0000256" key="12">
    <source>
        <dbReference type="ARBA" id="ARBA00022806"/>
    </source>
</evidence>
<evidence type="ECO:0000256" key="23">
    <source>
        <dbReference type="SAM" id="MobiDB-lite"/>
    </source>
</evidence>
<keyword evidence="6" id="KW-0132">Cell division</keyword>
<dbReference type="PROSITE" id="PS51194">
    <property type="entry name" value="HELICASE_CTER"/>
    <property type="match status" value="1"/>
</dbReference>
<evidence type="ECO:0000256" key="1">
    <source>
        <dbReference type="ARBA" id="ARBA00004629"/>
    </source>
</evidence>
<reference evidence="26" key="2">
    <citation type="submission" date="2025-08" db="UniProtKB">
        <authorList>
            <consortium name="Ensembl"/>
        </authorList>
    </citation>
    <scope>IDENTIFICATION</scope>
</reference>
<evidence type="ECO:0000256" key="22">
    <source>
        <dbReference type="PROSITE-ProRule" id="PRU00339"/>
    </source>
</evidence>
<dbReference type="InterPro" id="IPR001650">
    <property type="entry name" value="Helicase_C-like"/>
</dbReference>
<feature type="compositionally biased region" description="Low complexity" evidence="23">
    <location>
        <begin position="1331"/>
        <end position="1343"/>
    </location>
</feature>
<evidence type="ECO:0000256" key="14">
    <source>
        <dbReference type="ARBA" id="ARBA00022840"/>
    </source>
</evidence>
<keyword evidence="14" id="KW-0067">ATP-binding</keyword>
<dbReference type="InterPro" id="IPR000330">
    <property type="entry name" value="SNF2_N"/>
</dbReference>
<dbReference type="CDD" id="cd18793">
    <property type="entry name" value="SF2_C_SNF"/>
    <property type="match status" value="1"/>
</dbReference>
<evidence type="ECO:0000313" key="27">
    <source>
        <dbReference type="Proteomes" id="UP001501940"/>
    </source>
</evidence>
<name>A0A3Q1BSY1_AMPOC</name>
<evidence type="ECO:0000259" key="24">
    <source>
        <dbReference type="PROSITE" id="PS51192"/>
    </source>
</evidence>
<evidence type="ECO:0000256" key="8">
    <source>
        <dbReference type="ARBA" id="ARBA00022741"/>
    </source>
</evidence>
<dbReference type="Proteomes" id="UP001501940">
    <property type="component" value="Chromosome 6"/>
</dbReference>
<dbReference type="PROSITE" id="PS51192">
    <property type="entry name" value="HELICASE_ATP_BIND_1"/>
    <property type="match status" value="1"/>
</dbReference>
<evidence type="ECO:0000256" key="3">
    <source>
        <dbReference type="ARBA" id="ARBA00012551"/>
    </source>
</evidence>
<evidence type="ECO:0000256" key="16">
    <source>
        <dbReference type="ARBA" id="ARBA00023306"/>
    </source>
</evidence>
<dbReference type="GO" id="GO:0003677">
    <property type="term" value="F:DNA binding"/>
    <property type="evidence" value="ECO:0007669"/>
    <property type="project" value="UniProtKB-KW"/>
</dbReference>
<feature type="compositionally biased region" description="Acidic residues" evidence="23">
    <location>
        <begin position="1076"/>
        <end position="1096"/>
    </location>
</feature>
<keyword evidence="5" id="KW-0597">Phosphoprotein</keyword>
<evidence type="ECO:0000256" key="7">
    <source>
        <dbReference type="ARBA" id="ARBA00022737"/>
    </source>
</evidence>
<keyword evidence="4" id="KW-0158">Chromosome</keyword>
<dbReference type="SUPFAM" id="SSF52540">
    <property type="entry name" value="P-loop containing nucleoside triphosphate hydrolases"/>
    <property type="match status" value="2"/>
</dbReference>
<evidence type="ECO:0000256" key="13">
    <source>
        <dbReference type="ARBA" id="ARBA00022838"/>
    </source>
</evidence>
<feature type="compositionally biased region" description="Acidic residues" evidence="23">
    <location>
        <begin position="939"/>
        <end position="952"/>
    </location>
</feature>
<dbReference type="CDD" id="cd18001">
    <property type="entry name" value="DEXHc_ERCC6L"/>
    <property type="match status" value="1"/>
</dbReference>
<feature type="region of interest" description="Disordered" evidence="23">
    <location>
        <begin position="1013"/>
        <end position="1167"/>
    </location>
</feature>
<dbReference type="InterPro" id="IPR038718">
    <property type="entry name" value="SNF2-like_sf"/>
</dbReference>
<keyword evidence="10" id="KW-0378">Hydrolase</keyword>
<dbReference type="GO" id="GO:0005524">
    <property type="term" value="F:ATP binding"/>
    <property type="evidence" value="ECO:0007669"/>
    <property type="project" value="UniProtKB-KW"/>
</dbReference>
<feature type="compositionally biased region" description="Polar residues" evidence="23">
    <location>
        <begin position="899"/>
        <end position="938"/>
    </location>
</feature>
<evidence type="ECO:0000256" key="17">
    <source>
        <dbReference type="ARBA" id="ARBA00023328"/>
    </source>
</evidence>
<dbReference type="InterPro" id="IPR019734">
    <property type="entry name" value="TPR_rpt"/>
</dbReference>
<keyword evidence="27" id="KW-1185">Reference proteome</keyword>
<dbReference type="Pfam" id="PF00271">
    <property type="entry name" value="Helicase_C"/>
    <property type="match status" value="1"/>
</dbReference>
<dbReference type="InterPro" id="IPR027417">
    <property type="entry name" value="P-loop_NTPase"/>
</dbReference>
<dbReference type="PANTHER" id="PTHR45629:SF7">
    <property type="entry name" value="DNA EXCISION REPAIR PROTEIN ERCC-6-RELATED"/>
    <property type="match status" value="1"/>
</dbReference>
<dbReference type="FunFam" id="3.40.50.10810:FF:000029">
    <property type="entry name" value="ERCC excision repair 6-like, spindle assembly checkpoint helicase"/>
    <property type="match status" value="1"/>
</dbReference>
<gene>
    <name evidence="26" type="primary">ERCC6L</name>
</gene>
<organism evidence="26 27">
    <name type="scientific">Amphiprion ocellaris</name>
    <name type="common">Clown anemonefish</name>
    <dbReference type="NCBI Taxonomy" id="80972"/>
    <lineage>
        <taxon>Eukaryota</taxon>
        <taxon>Metazoa</taxon>
        <taxon>Chordata</taxon>
        <taxon>Craniata</taxon>
        <taxon>Vertebrata</taxon>
        <taxon>Euteleostomi</taxon>
        <taxon>Actinopterygii</taxon>
        <taxon>Neopterygii</taxon>
        <taxon>Teleostei</taxon>
        <taxon>Neoteleostei</taxon>
        <taxon>Acanthomorphata</taxon>
        <taxon>Ovalentaria</taxon>
        <taxon>Pomacentridae</taxon>
        <taxon>Amphiprion</taxon>
    </lineage>
</organism>
<dbReference type="GO" id="GO:0015616">
    <property type="term" value="F:DNA translocase activity"/>
    <property type="evidence" value="ECO:0007669"/>
    <property type="project" value="TreeGrafter"/>
</dbReference>
<dbReference type="AlphaFoldDB" id="A0A3Q1BSY1"/>
<dbReference type="GO" id="GO:0051301">
    <property type="term" value="P:cell division"/>
    <property type="evidence" value="ECO:0007669"/>
    <property type="project" value="UniProtKB-KW"/>
</dbReference>
<accession>A0A3Q1BSY1</accession>
<dbReference type="GO" id="GO:0003678">
    <property type="term" value="F:DNA helicase activity"/>
    <property type="evidence" value="ECO:0007669"/>
    <property type="project" value="UniProtKB-EC"/>
</dbReference>
<comment type="subcellular location">
    <subcellularLocation>
        <location evidence="1">Chromosome</location>
        <location evidence="1">Centromere</location>
        <location evidence="1">Kinetochore</location>
    </subcellularLocation>
</comment>
<feature type="region of interest" description="Disordered" evidence="23">
    <location>
        <begin position="1224"/>
        <end position="1356"/>
    </location>
</feature>
<evidence type="ECO:0000256" key="21">
    <source>
        <dbReference type="ARBA" id="ARBA00081913"/>
    </source>
</evidence>
<evidence type="ECO:0000256" key="10">
    <source>
        <dbReference type="ARBA" id="ARBA00022801"/>
    </source>
</evidence>
<feature type="region of interest" description="Disordered" evidence="23">
    <location>
        <begin position="810"/>
        <end position="985"/>
    </location>
</feature>
<evidence type="ECO:0000256" key="20">
    <source>
        <dbReference type="ARBA" id="ARBA00068237"/>
    </source>
</evidence>
<keyword evidence="12" id="KW-0347">Helicase</keyword>
<evidence type="ECO:0000256" key="15">
    <source>
        <dbReference type="ARBA" id="ARBA00023125"/>
    </source>
</evidence>
<sequence>MDESHPNGEITDKLERSLTIDSDDRMEKYQRLIQNGKDVARRGDMDKALEFFKLANNIHQSQKLEIRIKKIEELIAQTDSEEDYDEFVSVNNSGLMLFKGLFDKLYDYQRDGVAFLYSLYRDGCKGGILADDMGLGKTIQVISFLSGMYDNELAKHTLLVMPTSLIRNWTKEFAKWTPGMRVKEFHGISKGERTRNLEKVQRRSGVLITTYTILMNNWEQVSSYHGREFTWDYMILDEAHKIKNTGTKTAKSVYAIRSKNRVLLTGTPVQNNLREMWALFNFACQGALLGTAETFKAEYENPITRAREKDATPVEKALGMRMSETLMTTIKPYFLRRTKSEVQKNRKNGTNSCKEKHLDNNVPNVQKVCGAMMPELARKNDLIVWTYLSSVQEDIYRQFISLDHIKELLLTTRSPLAELNMMKKLCDHPRLLSAAAISKLGLEENGGESQQGDEADTDAHSIDNIPDDTLISESGKLVFLFALLERLREEGHRTLVFAHYRKVLDIIERILGNRGFKVLRLDGTITQIAERERRISLFQTDDRYSVFLLTTQVGGVGITLTAANRVVIYDPSWNPATDAQAVDRAYRIGQTENVIVYRLITCGTVEEKIYRRQVFKDSLIRQNTGDKKNPFRYFSKQELKELFTLEDTRSSSTQLQLQELHSRHRRTDLELDEHIAHLHTMEMFGISDHDLMFSLDVHNDEAPENQVEHQYIEGRVQKAQELMKAESELQMQLAENMMSSTEPAWLRQPADSRGSRERKPRSPKQSPACPPQDHKLNGSVVVVDLDQDSQQNLSDRVIDLTADQSAAEVLEVSQDEVQPPVKEESSYLEAPEEVMESDEDPEAEDPEASVGELMETSEMSKAAGDGSLLEAEQDEQQPNGASPSKSSSDMDLGHHHISPLQNQRLSVLQASNSSFRGDASSRVSTGLESLNRNFQLQLDDSDVSSDDPDTEAEERRLLSQLQMEGSFDVSKSLSERQQREASRQNVSLLATVDESADDSTVATRKKRVAVIYDSEEEEEDEEQQLMKSRLESSFQALGASTPKSGSTPRRTRRSVGGNTSVASRRSLLQSIMEDMNNQEEEEDEGHDDERCDEAEENNAVGSSGDELQMEETEGETLNSEEEDEGDEEDDEEEDQSEEMSLNLEESSGDPELSSSERMDRCAAETDGMEDVCEAESYESLVSRGKECFSRAQLDQALGFFLRAIDIQPGDPEVQLMTIQLYRQLSQRSQSEPPQLEEKEKRKRKTKKRKKKKKRKTKKKKTKKRKTKKRKTKKKRKKAKKKTSGAAFTDLHLLHQDTSHVRLTEDSSSLQLSEQRHVGVAPPPALIGSGDSARSSRFSTGSSSEPLRTNLHPPNLG</sequence>
<evidence type="ECO:0000256" key="11">
    <source>
        <dbReference type="ARBA" id="ARBA00022803"/>
    </source>
</evidence>
<dbReference type="Gene3D" id="3.40.50.300">
    <property type="entry name" value="P-loop containing nucleotide triphosphate hydrolases"/>
    <property type="match status" value="1"/>
</dbReference>
<dbReference type="InterPro" id="IPR049730">
    <property type="entry name" value="SNF2/RAD54-like_C"/>
</dbReference>
<keyword evidence="17" id="KW-0137">Centromere</keyword>
<comment type="function">
    <text evidence="19">DNA helicase that acts as a tension sensor that associates with catenated DNA which is stretched under tension until it is resolved during anaphase. Functions as ATP-dependent DNA translocase. Can promote Holliday junction branch migration (in vitro).</text>
</comment>
<dbReference type="GO" id="GO:0000776">
    <property type="term" value="C:kinetochore"/>
    <property type="evidence" value="ECO:0007669"/>
    <property type="project" value="UniProtKB-KW"/>
</dbReference>
<feature type="compositionally biased region" description="Basic and acidic residues" evidence="23">
    <location>
        <begin position="973"/>
        <end position="982"/>
    </location>
</feature>
<evidence type="ECO:0000256" key="19">
    <source>
        <dbReference type="ARBA" id="ARBA00058190"/>
    </source>
</evidence>
<evidence type="ECO:0000256" key="5">
    <source>
        <dbReference type="ARBA" id="ARBA00022553"/>
    </source>
</evidence>
<dbReference type="EC" id="3.6.4.12" evidence="3"/>
<feature type="domain" description="Helicase ATP-binding" evidence="24">
    <location>
        <begin position="118"/>
        <end position="286"/>
    </location>
</feature>
<feature type="compositionally biased region" description="Basic and acidic residues" evidence="23">
    <location>
        <begin position="1291"/>
        <end position="1304"/>
    </location>
</feature>
<dbReference type="OMA" id="YHRFIQD"/>
<dbReference type="Ensembl" id="ENSAOCT00000019442.2">
    <property type="protein sequence ID" value="ENSAOCP00000011896.2"/>
    <property type="gene ID" value="ENSAOCG00000016285.2"/>
</dbReference>
<dbReference type="PROSITE" id="PS50005">
    <property type="entry name" value="TPR"/>
    <property type="match status" value="1"/>
</dbReference>
<feature type="region of interest" description="Disordered" evidence="23">
    <location>
        <begin position="739"/>
        <end position="776"/>
    </location>
</feature>
<reference evidence="26" key="3">
    <citation type="submission" date="2025-09" db="UniProtKB">
        <authorList>
            <consortium name="Ensembl"/>
        </authorList>
    </citation>
    <scope>IDENTIFICATION</scope>
</reference>
<evidence type="ECO:0000259" key="25">
    <source>
        <dbReference type="PROSITE" id="PS51194"/>
    </source>
</evidence>
<keyword evidence="8" id="KW-0547">Nucleotide-binding</keyword>
<protein>
    <recommendedName>
        <fullName evidence="20">DNA excision repair protein ERCC-6-like</fullName>
        <ecNumber evidence="3">3.6.4.12</ecNumber>
    </recommendedName>
    <alternativeName>
        <fullName evidence="21">ATP-dependent helicase ERCC6-like</fullName>
    </alternativeName>
</protein>
<proteinExistence type="inferred from homology"/>
<dbReference type="Pfam" id="PF00176">
    <property type="entry name" value="SNF2-rel_dom"/>
    <property type="match status" value="1"/>
</dbReference>
<feature type="compositionally biased region" description="Basic residues" evidence="23">
    <location>
        <begin position="1240"/>
        <end position="1282"/>
    </location>
</feature>
<dbReference type="SMART" id="SM00487">
    <property type="entry name" value="DEXDc"/>
    <property type="match status" value="1"/>
</dbReference>
<reference evidence="26 27" key="1">
    <citation type="submission" date="2022-01" db="EMBL/GenBank/DDBJ databases">
        <title>A chromosome-scale genome assembly of the false clownfish, Amphiprion ocellaris.</title>
        <authorList>
            <person name="Ryu T."/>
        </authorList>
    </citation>
    <scope>NUCLEOTIDE SEQUENCE [LARGE SCALE GENOMIC DNA]</scope>
</reference>
<feature type="repeat" description="TPR" evidence="22">
    <location>
        <begin position="1177"/>
        <end position="1210"/>
    </location>
</feature>
<evidence type="ECO:0000313" key="26">
    <source>
        <dbReference type="Ensembl" id="ENSAOCP00000011896.2"/>
    </source>
</evidence>
<evidence type="ECO:0000256" key="6">
    <source>
        <dbReference type="ARBA" id="ARBA00022618"/>
    </source>
</evidence>
<dbReference type="InterPro" id="IPR050496">
    <property type="entry name" value="SNF2_RAD54_helicase_repair"/>
</dbReference>
<keyword evidence="7" id="KW-0677">Repeat</keyword>
<feature type="domain" description="Helicase C-terminal" evidence="25">
    <location>
        <begin position="479"/>
        <end position="643"/>
    </location>
</feature>
<feature type="compositionally biased region" description="Acidic residues" evidence="23">
    <location>
        <begin position="1107"/>
        <end position="1137"/>
    </location>
</feature>
<evidence type="ECO:0000256" key="9">
    <source>
        <dbReference type="ARBA" id="ARBA00022776"/>
    </source>
</evidence>
<dbReference type="SMART" id="SM00490">
    <property type="entry name" value="HELICc"/>
    <property type="match status" value="1"/>
</dbReference>
<feature type="compositionally biased region" description="Polar residues" evidence="23">
    <location>
        <begin position="1056"/>
        <end position="1069"/>
    </location>
</feature>
<feature type="compositionally biased region" description="Acidic residues" evidence="23">
    <location>
        <begin position="1013"/>
        <end position="1023"/>
    </location>
</feature>
<feature type="compositionally biased region" description="Basic and acidic residues" evidence="23">
    <location>
        <begin position="1154"/>
        <end position="1163"/>
    </location>
</feature>